<dbReference type="SUPFAM" id="SSF46785">
    <property type="entry name" value="Winged helix' DNA-binding domain"/>
    <property type="match status" value="1"/>
</dbReference>
<keyword evidence="9" id="KW-1185">Reference proteome</keyword>
<proteinExistence type="predicted"/>
<sequence length="273" mass="29919">MEESEGGPVAEDVRRRILSMLAQGTLHPGSRLGSEREMAERFAVSRATVRSALVPLSRAGILERQTGRGGGTFVRADVVQRNVAELVGLPTRLHIGGHTSDTRVLGTSRRPATAAERSALEIGEGAEVFDVRRLRYADGVPLSVDTAYFPAELVPDLLEQPLGGSLYELCQVRYGLIADSSTETIEVVSANPREAEWLDVPHRRPLLAITRVTRHTDGRPFEFSYDLFRADRVRLTATMSSAVAQESRGVDGKVERVVSRLAAHRRPDDTLLA</sequence>
<comment type="caution">
    <text evidence="7">The sequence shown here is derived from an EMBL/GenBank/DDBJ whole genome shotgun (WGS) entry which is preliminary data.</text>
</comment>
<dbReference type="KEGG" id="miz:BAB75_05115"/>
<evidence type="ECO:0000313" key="10">
    <source>
        <dbReference type="Proteomes" id="UP000186919"/>
    </source>
</evidence>
<dbReference type="PATRIC" id="fig|83262.10.peg.773"/>
<dbReference type="Proteomes" id="UP000037843">
    <property type="component" value="Unassembled WGS sequence"/>
</dbReference>
<dbReference type="OrthoDB" id="7363114at2"/>
<evidence type="ECO:0000256" key="2">
    <source>
        <dbReference type="ARBA" id="ARBA00023125"/>
    </source>
</evidence>
<dbReference type="STRING" id="83262.BAB75_05115"/>
<dbReference type="GO" id="GO:0003700">
    <property type="term" value="F:DNA-binding transcription factor activity"/>
    <property type="evidence" value="ECO:0007669"/>
    <property type="project" value="InterPro"/>
</dbReference>
<dbReference type="GO" id="GO:0003677">
    <property type="term" value="F:DNA binding"/>
    <property type="evidence" value="ECO:0007669"/>
    <property type="project" value="UniProtKB-KW"/>
</dbReference>
<dbReference type="CDD" id="cd07377">
    <property type="entry name" value="WHTH_GntR"/>
    <property type="match status" value="1"/>
</dbReference>
<dbReference type="GeneID" id="45763280"/>
<evidence type="ECO:0000313" key="5">
    <source>
        <dbReference type="EMBL" id="KPG03848.1"/>
    </source>
</evidence>
<dbReference type="Gene3D" id="3.40.1410.10">
    <property type="entry name" value="Chorismate lyase-like"/>
    <property type="match status" value="1"/>
</dbReference>
<reference evidence="7 10" key="2">
    <citation type="submission" date="2016-01" db="EMBL/GenBank/DDBJ databases">
        <title>Mycobacterium immunogenum strain CD11_6 genome sequencing and assembly.</title>
        <authorList>
            <person name="Kaur G."/>
            <person name="Nair G.R."/>
            <person name="Mayilraj S."/>
        </authorList>
    </citation>
    <scope>NUCLEOTIDE SEQUENCE [LARGE SCALE GENOMIC DNA]</scope>
    <source>
        <strain evidence="7 10">CD11-6</strain>
    </source>
</reference>
<feature type="domain" description="HTH gntR-type" evidence="4">
    <location>
        <begin position="7"/>
        <end position="77"/>
    </location>
</feature>
<dbReference type="SMART" id="SM00866">
    <property type="entry name" value="UTRA"/>
    <property type="match status" value="1"/>
</dbReference>
<dbReference type="InterPro" id="IPR036390">
    <property type="entry name" value="WH_DNA-bd_sf"/>
</dbReference>
<evidence type="ECO:0000313" key="7">
    <source>
        <dbReference type="EMBL" id="OAT67050.1"/>
    </source>
</evidence>
<evidence type="ECO:0000256" key="3">
    <source>
        <dbReference type="ARBA" id="ARBA00023163"/>
    </source>
</evidence>
<dbReference type="SUPFAM" id="SSF64288">
    <property type="entry name" value="Chorismate lyase-like"/>
    <property type="match status" value="1"/>
</dbReference>
<name>A0A0N0KLM4_9MYCO</name>
<evidence type="ECO:0000313" key="8">
    <source>
        <dbReference type="Proteomes" id="UP000037843"/>
    </source>
</evidence>
<dbReference type="EMBL" id="LJFS01000033">
    <property type="protein sequence ID" value="KPG28707.1"/>
    <property type="molecule type" value="Genomic_DNA"/>
</dbReference>
<dbReference type="InterPro" id="IPR028978">
    <property type="entry name" value="Chorismate_lyase_/UTRA_dom_sf"/>
</dbReference>
<evidence type="ECO:0000256" key="1">
    <source>
        <dbReference type="ARBA" id="ARBA00023015"/>
    </source>
</evidence>
<keyword evidence="2" id="KW-0238">DNA-binding</keyword>
<gene>
    <name evidence="5" type="ORF">AN908_25305</name>
    <name evidence="6" type="ORF">AN912_21550</name>
    <name evidence="7" type="ORF">AWB85_15715</name>
</gene>
<dbReference type="InterPro" id="IPR011663">
    <property type="entry name" value="UTRA"/>
</dbReference>
<dbReference type="InterPro" id="IPR000524">
    <property type="entry name" value="Tscrpt_reg_HTH_GntR"/>
</dbReference>
<evidence type="ECO:0000259" key="4">
    <source>
        <dbReference type="PROSITE" id="PS50949"/>
    </source>
</evidence>
<dbReference type="PROSITE" id="PS50949">
    <property type="entry name" value="HTH_GNTR"/>
    <property type="match status" value="1"/>
</dbReference>
<dbReference type="InterPro" id="IPR036388">
    <property type="entry name" value="WH-like_DNA-bd_sf"/>
</dbReference>
<accession>A0A0N0KLM4</accession>
<keyword evidence="1" id="KW-0805">Transcription regulation</keyword>
<keyword evidence="3" id="KW-0804">Transcription</keyword>
<dbReference type="AlphaFoldDB" id="A0A0N0KLM4"/>
<evidence type="ECO:0000313" key="9">
    <source>
        <dbReference type="Proteomes" id="UP000037962"/>
    </source>
</evidence>
<evidence type="ECO:0000313" key="6">
    <source>
        <dbReference type="EMBL" id="KPG28707.1"/>
    </source>
</evidence>
<dbReference type="Gene3D" id="1.10.10.10">
    <property type="entry name" value="Winged helix-like DNA-binding domain superfamily/Winged helix DNA-binding domain"/>
    <property type="match status" value="1"/>
</dbReference>
<dbReference type="EMBL" id="LJFO01000019">
    <property type="protein sequence ID" value="KPG03848.1"/>
    <property type="molecule type" value="Genomic_DNA"/>
</dbReference>
<dbReference type="PANTHER" id="PTHR44846">
    <property type="entry name" value="MANNOSYL-D-GLYCERATE TRANSPORT/METABOLISM SYSTEM REPRESSOR MNGR-RELATED"/>
    <property type="match status" value="1"/>
</dbReference>
<dbReference type="Proteomes" id="UP000037962">
    <property type="component" value="Unassembled WGS sequence"/>
</dbReference>
<dbReference type="Pfam" id="PF00392">
    <property type="entry name" value="GntR"/>
    <property type="match status" value="1"/>
</dbReference>
<dbReference type="Pfam" id="PF07702">
    <property type="entry name" value="UTRA"/>
    <property type="match status" value="1"/>
</dbReference>
<organism evidence="7 10">
    <name type="scientific">Mycobacteroides immunogenum</name>
    <dbReference type="NCBI Taxonomy" id="83262"/>
    <lineage>
        <taxon>Bacteria</taxon>
        <taxon>Bacillati</taxon>
        <taxon>Actinomycetota</taxon>
        <taxon>Actinomycetes</taxon>
        <taxon>Mycobacteriales</taxon>
        <taxon>Mycobacteriaceae</taxon>
        <taxon>Mycobacteroides</taxon>
    </lineage>
</organism>
<dbReference type="Proteomes" id="UP000186919">
    <property type="component" value="Unassembled WGS sequence"/>
</dbReference>
<dbReference type="EMBL" id="LQYE01000031">
    <property type="protein sequence ID" value="OAT67050.1"/>
    <property type="molecule type" value="Genomic_DNA"/>
</dbReference>
<reference evidence="8 9" key="1">
    <citation type="submission" date="2015-09" db="EMBL/GenBank/DDBJ databases">
        <title>Genome Sequences of Mycobacterium immunogenum Isolates, Recuperated from a Chloraminated Drinking Water Distribution System Simulator Subjected to Episodes of Nitrification.</title>
        <authorList>
            <person name="Gomez-Alvarez V."/>
            <person name="Revetta R.P."/>
        </authorList>
    </citation>
    <scope>NUCLEOTIDE SEQUENCE [LARGE SCALE GENOMIC DNA]</scope>
    <source>
        <strain evidence="5 8">H008</strain>
        <strain evidence="6 9">H076</strain>
    </source>
</reference>
<protein>
    <submittedName>
        <fullName evidence="7">GntR family transcriptional regulator</fullName>
    </submittedName>
</protein>
<dbReference type="SMART" id="SM00345">
    <property type="entry name" value="HTH_GNTR"/>
    <property type="match status" value="1"/>
</dbReference>
<dbReference type="PRINTS" id="PR00035">
    <property type="entry name" value="HTHGNTR"/>
</dbReference>
<dbReference type="InterPro" id="IPR050679">
    <property type="entry name" value="Bact_HTH_transcr_reg"/>
</dbReference>
<dbReference type="RefSeq" id="WP_043078870.1">
    <property type="nucleotide sequence ID" value="NZ_CP011530.1"/>
</dbReference>